<feature type="transmembrane region" description="Helical" evidence="15">
    <location>
        <begin position="671"/>
        <end position="692"/>
    </location>
</feature>
<evidence type="ECO:0000256" key="5">
    <source>
        <dbReference type="ARBA" id="ARBA00022676"/>
    </source>
</evidence>
<evidence type="ECO:0000256" key="4">
    <source>
        <dbReference type="ARBA" id="ARBA00012839"/>
    </source>
</evidence>
<feature type="transmembrane region" description="Helical" evidence="15">
    <location>
        <begin position="286"/>
        <end position="305"/>
    </location>
</feature>
<reference evidence="18" key="1">
    <citation type="submission" date="2020-11" db="EMBL/GenBank/DDBJ databases">
        <title>Adaptations for nitrogen fixation in a non-lichenized fungal sporocarp promotes dispersal by wood-feeding termites.</title>
        <authorList>
            <consortium name="DOE Joint Genome Institute"/>
            <person name="Koch R.A."/>
            <person name="Yoon G."/>
            <person name="Arayal U."/>
            <person name="Lail K."/>
            <person name="Amirebrahimi M."/>
            <person name="Labutti K."/>
            <person name="Lipzen A."/>
            <person name="Riley R."/>
            <person name="Barry K."/>
            <person name="Henrissat B."/>
            <person name="Grigoriev I.V."/>
            <person name="Herr J.R."/>
            <person name="Aime M.C."/>
        </authorList>
    </citation>
    <scope>NUCLEOTIDE SEQUENCE</scope>
    <source>
        <strain evidence="18">MCA 3950</strain>
    </source>
</reference>
<evidence type="ECO:0000256" key="2">
    <source>
        <dbReference type="ARBA" id="ARBA00004922"/>
    </source>
</evidence>
<dbReference type="InterPro" id="IPR016093">
    <property type="entry name" value="MIR_motif"/>
</dbReference>
<dbReference type="GeneID" id="66105522"/>
<feature type="domain" description="MIR" evidence="17">
    <location>
        <begin position="476"/>
        <end position="532"/>
    </location>
</feature>
<evidence type="ECO:0000256" key="6">
    <source>
        <dbReference type="ARBA" id="ARBA00022679"/>
    </source>
</evidence>
<dbReference type="PANTHER" id="PTHR10050:SF50">
    <property type="entry name" value="DOLICHYL-PHOSPHATE-MANNOSE--PROTEIN MANNOSYLTRANSFERASE 1-RELATED"/>
    <property type="match status" value="1"/>
</dbReference>
<dbReference type="InterPro" id="IPR036300">
    <property type="entry name" value="MIR_dom_sf"/>
</dbReference>
<dbReference type="GO" id="GO:0004169">
    <property type="term" value="F:dolichyl-phosphate-mannose-protein mannosyltransferase activity"/>
    <property type="evidence" value="ECO:0007669"/>
    <property type="project" value="UniProtKB-UniRule"/>
</dbReference>
<keyword evidence="12" id="KW-0325">Glycoprotein</keyword>
<comment type="catalytic activity">
    <reaction evidence="13 15">
        <text>a di-trans,poly-cis-dolichyl beta-D-mannosyl phosphate + L-threonyl-[protein] = 3-O-(alpha-D-mannosyl)-L-threonyl-[protein] + a di-trans,poly-cis-dolichyl phosphate + H(+)</text>
        <dbReference type="Rhea" id="RHEA:53396"/>
        <dbReference type="Rhea" id="RHEA-COMP:11060"/>
        <dbReference type="Rhea" id="RHEA-COMP:13547"/>
        <dbReference type="Rhea" id="RHEA-COMP:19498"/>
        <dbReference type="Rhea" id="RHEA-COMP:19501"/>
        <dbReference type="ChEBI" id="CHEBI:15378"/>
        <dbReference type="ChEBI" id="CHEBI:30013"/>
        <dbReference type="ChEBI" id="CHEBI:57683"/>
        <dbReference type="ChEBI" id="CHEBI:58211"/>
        <dbReference type="ChEBI" id="CHEBI:137323"/>
        <dbReference type="EC" id="2.4.1.109"/>
    </reaction>
</comment>
<dbReference type="Pfam" id="PF16192">
    <property type="entry name" value="PMT_4TMC"/>
    <property type="match status" value="1"/>
</dbReference>
<name>A0A9P7VT84_9AGAR</name>
<feature type="transmembrane region" description="Helical" evidence="15">
    <location>
        <begin position="606"/>
        <end position="627"/>
    </location>
</feature>
<dbReference type="CDD" id="cd23283">
    <property type="entry name" value="beta-trefoil_MIR_PMT1-like"/>
    <property type="match status" value="1"/>
</dbReference>
<dbReference type="GO" id="GO:0005789">
    <property type="term" value="C:endoplasmic reticulum membrane"/>
    <property type="evidence" value="ECO:0007669"/>
    <property type="project" value="UniProtKB-SubCell"/>
</dbReference>
<feature type="region of interest" description="Disordered" evidence="16">
    <location>
        <begin position="1"/>
        <end position="56"/>
    </location>
</feature>
<dbReference type="Pfam" id="PF02815">
    <property type="entry name" value="MIR"/>
    <property type="match status" value="1"/>
</dbReference>
<dbReference type="SUPFAM" id="SSF82109">
    <property type="entry name" value="MIR domain"/>
    <property type="match status" value="1"/>
</dbReference>
<evidence type="ECO:0000256" key="9">
    <source>
        <dbReference type="ARBA" id="ARBA00022824"/>
    </source>
</evidence>
<keyword evidence="8" id="KW-0677">Repeat</keyword>
<dbReference type="AlphaFoldDB" id="A0A9P7VT84"/>
<comment type="pathway">
    <text evidence="2 15">Protein modification; protein glycosylation.</text>
</comment>
<dbReference type="OrthoDB" id="292747at2759"/>
<dbReference type="Proteomes" id="UP000812287">
    <property type="component" value="Unassembled WGS sequence"/>
</dbReference>
<feature type="transmembrane region" description="Helical" evidence="15">
    <location>
        <begin position="704"/>
        <end position="724"/>
    </location>
</feature>
<comment type="subcellular location">
    <subcellularLocation>
        <location evidence="1 15">Endoplasmic reticulum membrane</location>
        <topology evidence="1 15">Multi-pass membrane protein</topology>
    </subcellularLocation>
</comment>
<evidence type="ECO:0000256" key="1">
    <source>
        <dbReference type="ARBA" id="ARBA00004477"/>
    </source>
</evidence>
<comment type="caution">
    <text evidence="18">The sequence shown here is derived from an EMBL/GenBank/DDBJ whole genome shotgun (WGS) entry which is preliminary data.</text>
</comment>
<dbReference type="PROSITE" id="PS50919">
    <property type="entry name" value="MIR"/>
    <property type="match status" value="3"/>
</dbReference>
<evidence type="ECO:0000256" key="14">
    <source>
        <dbReference type="ARBA" id="ARBA00045102"/>
    </source>
</evidence>
<evidence type="ECO:0000256" key="12">
    <source>
        <dbReference type="ARBA" id="ARBA00023180"/>
    </source>
</evidence>
<dbReference type="InterPro" id="IPR032421">
    <property type="entry name" value="PMT_4TMC"/>
</dbReference>
<feature type="transmembrane region" description="Helical" evidence="15">
    <location>
        <begin position="199"/>
        <end position="219"/>
    </location>
</feature>
<evidence type="ECO:0000256" key="11">
    <source>
        <dbReference type="ARBA" id="ARBA00023136"/>
    </source>
</evidence>
<keyword evidence="10 15" id="KW-1133">Transmembrane helix</keyword>
<keyword evidence="11 15" id="KW-0472">Membrane</keyword>
<organism evidence="18 19">
    <name type="scientific">Guyanagaster necrorhizus</name>
    <dbReference type="NCBI Taxonomy" id="856835"/>
    <lineage>
        <taxon>Eukaryota</taxon>
        <taxon>Fungi</taxon>
        <taxon>Dikarya</taxon>
        <taxon>Basidiomycota</taxon>
        <taxon>Agaricomycotina</taxon>
        <taxon>Agaricomycetes</taxon>
        <taxon>Agaricomycetidae</taxon>
        <taxon>Agaricales</taxon>
        <taxon>Marasmiineae</taxon>
        <taxon>Physalacriaceae</taxon>
        <taxon>Guyanagaster</taxon>
    </lineage>
</organism>
<keyword evidence="9 15" id="KW-0256">Endoplasmic reticulum</keyword>
<dbReference type="EC" id="2.4.1.109" evidence="4 15"/>
<evidence type="ECO:0000256" key="16">
    <source>
        <dbReference type="SAM" id="MobiDB-lite"/>
    </source>
</evidence>
<dbReference type="InterPro" id="IPR027005">
    <property type="entry name" value="PMT-like"/>
</dbReference>
<keyword evidence="6 15" id="KW-0808">Transferase</keyword>
<evidence type="ECO:0000313" key="19">
    <source>
        <dbReference type="Proteomes" id="UP000812287"/>
    </source>
</evidence>
<feature type="transmembrane region" description="Helical" evidence="15">
    <location>
        <begin position="647"/>
        <end position="665"/>
    </location>
</feature>
<accession>A0A9P7VT84</accession>
<evidence type="ECO:0000256" key="3">
    <source>
        <dbReference type="ARBA" id="ARBA00007222"/>
    </source>
</evidence>
<sequence>MSFRARRPASPPPGVPHAAPQRFPHSRQDHLDADARREAASKGFVPNRGKSHSPGGLSLTSGELKLLVVIIIVAAAVRLFHLSSPNSVVFDEVHFGKFASRYIKTQYFVDVHPPLAKLLITLAAFIFGYDGHFDFKDIGKVYDDVPYVAMRLVPAILGVATVPLSYLTLRALECRATTALLASLLITFENGMITQSRHILLDSPLIFFTALTIFFWVGFCNEDKHKPFTETWWSWLTLSGLSLGAVVSCKWVGLFTIATVGLSTVQQLWYLLGDLRVSPRLFMKHFTARALCLIVLPLLFYMTMFQIHFMLLGSSGEGDGFMSSEFQHTLGGRGMADTYADIAIGSTVSIRHVNTQGGYLHSHPHNYPGGSKQQQITLYPHRDSNNDWKIINASANYSPADWSTEPLNHIYPGARIRLRHVSTEKALHSHDIRPPISDVEFQNEVSGYGMPGFEGDGNDDWIVEIEHGDRRDKDSSKRLRTLRTTFRLRHALQGCYLFSHKVKLPEWGYEQQEVTCNKNAVRANSLWFVETATHPALPEDAPKVNYRLPGFFAKFVELQQVMWTTNAGLTDRHTFDSRPDSWPRLRRGINFWVKDHRQIYLIGNPIIWWLSTLSVASYIFVRGFLILRAKRGYQDFASTKVVKYDSLCGFLFLGWSLHYFPFFLMGRQLFLHHYFPALYFAILLLCGVFDLVTSTLRPRVRLQIAAVLIIISIWAFVHFSPLAYGNAWTKDECKNSKWLKTWDFSCNDFLNDVCSPLSSSP</sequence>
<evidence type="ECO:0000313" key="18">
    <source>
        <dbReference type="EMBL" id="KAG7446183.1"/>
    </source>
</evidence>
<feature type="domain" description="MIR" evidence="17">
    <location>
        <begin position="407"/>
        <end position="466"/>
    </location>
</feature>
<dbReference type="Pfam" id="PF02366">
    <property type="entry name" value="PMT"/>
    <property type="match status" value="1"/>
</dbReference>
<evidence type="ECO:0000256" key="15">
    <source>
        <dbReference type="RuleBase" id="RU367007"/>
    </source>
</evidence>
<comment type="catalytic activity">
    <reaction evidence="14 15">
        <text>a di-trans,poly-cis-dolichyl beta-D-mannosyl phosphate + L-seryl-[protein] = 3-O-(alpha-D-mannosyl)-L-seryl-[protein] + a di-trans,poly-cis-dolichyl phosphate + H(+)</text>
        <dbReference type="Rhea" id="RHEA:17377"/>
        <dbReference type="Rhea" id="RHEA-COMP:9863"/>
        <dbReference type="Rhea" id="RHEA-COMP:13546"/>
        <dbReference type="Rhea" id="RHEA-COMP:19498"/>
        <dbReference type="Rhea" id="RHEA-COMP:19501"/>
        <dbReference type="ChEBI" id="CHEBI:15378"/>
        <dbReference type="ChEBI" id="CHEBI:29999"/>
        <dbReference type="ChEBI" id="CHEBI:57683"/>
        <dbReference type="ChEBI" id="CHEBI:58211"/>
        <dbReference type="ChEBI" id="CHEBI:137321"/>
        <dbReference type="EC" id="2.4.1.109"/>
    </reaction>
</comment>
<comment type="similarity">
    <text evidence="3 15">Belongs to the glycosyltransferase 39 family.</text>
</comment>
<evidence type="ECO:0000256" key="7">
    <source>
        <dbReference type="ARBA" id="ARBA00022692"/>
    </source>
</evidence>
<feature type="transmembrane region" description="Helical" evidence="15">
    <location>
        <begin position="149"/>
        <end position="169"/>
    </location>
</feature>
<keyword evidence="7 15" id="KW-0812">Transmembrane</keyword>
<dbReference type="RefSeq" id="XP_043039683.1">
    <property type="nucleotide sequence ID" value="XM_043183225.1"/>
</dbReference>
<feature type="compositionally biased region" description="Basic and acidic residues" evidence="16">
    <location>
        <begin position="26"/>
        <end position="40"/>
    </location>
</feature>
<dbReference type="Gene3D" id="2.80.10.50">
    <property type="match status" value="1"/>
</dbReference>
<evidence type="ECO:0000256" key="10">
    <source>
        <dbReference type="ARBA" id="ARBA00022989"/>
    </source>
</evidence>
<evidence type="ECO:0000259" key="17">
    <source>
        <dbReference type="PROSITE" id="PS50919"/>
    </source>
</evidence>
<dbReference type="SMART" id="SM00472">
    <property type="entry name" value="MIR"/>
    <property type="match status" value="3"/>
</dbReference>
<dbReference type="EMBL" id="MU250535">
    <property type="protein sequence ID" value="KAG7446183.1"/>
    <property type="molecule type" value="Genomic_DNA"/>
</dbReference>
<protein>
    <recommendedName>
        <fullName evidence="4 15">Dolichyl-phosphate-mannose--protein mannosyltransferase</fullName>
        <ecNumber evidence="4 15">2.4.1.109</ecNumber>
    </recommendedName>
</protein>
<gene>
    <name evidence="18" type="ORF">BT62DRAFT_895537</name>
</gene>
<feature type="transmembrane region" description="Helical" evidence="15">
    <location>
        <begin position="239"/>
        <end position="265"/>
    </location>
</feature>
<proteinExistence type="inferred from homology"/>
<dbReference type="PANTHER" id="PTHR10050">
    <property type="entry name" value="DOLICHYL-PHOSPHATE-MANNOSE--PROTEIN MANNOSYLTRANSFERASE"/>
    <property type="match status" value="1"/>
</dbReference>
<keyword evidence="5 15" id="KW-0328">Glycosyltransferase</keyword>
<evidence type="ECO:0000256" key="8">
    <source>
        <dbReference type="ARBA" id="ARBA00022737"/>
    </source>
</evidence>
<dbReference type="InterPro" id="IPR003342">
    <property type="entry name" value="ArnT-like_N"/>
</dbReference>
<feature type="transmembrane region" description="Helical" evidence="15">
    <location>
        <begin position="107"/>
        <end position="129"/>
    </location>
</feature>
<feature type="domain" description="MIR" evidence="17">
    <location>
        <begin position="339"/>
        <end position="393"/>
    </location>
</feature>
<evidence type="ECO:0000256" key="13">
    <source>
        <dbReference type="ARBA" id="ARBA00045085"/>
    </source>
</evidence>
<comment type="function">
    <text evidence="15">Transfers mannose from Dol-P-mannose to Ser or Thr residues on proteins.</text>
</comment>
<keyword evidence="19" id="KW-1185">Reference proteome</keyword>